<reference evidence="2 3" key="1">
    <citation type="journal article" date="2013" name="Nature">
        <title>Anaerobic oxidation of methane coupled to nitrate reduction in a novel archaeal lineage.</title>
        <authorList>
            <person name="Haroon M.F."/>
            <person name="Hu S."/>
            <person name="Shi Y."/>
            <person name="Imelfort M."/>
            <person name="Keller J."/>
            <person name="Hugenholtz P."/>
            <person name="Yuan Z."/>
            <person name="Tyson G.W."/>
        </authorList>
    </citation>
    <scope>NUCLEOTIDE SEQUENCE [LARGE SCALE GENOMIC DNA]</scope>
    <source>
        <strain evidence="2 3">ANME-2d</strain>
    </source>
</reference>
<keyword evidence="1" id="KW-1133">Transmembrane helix</keyword>
<protein>
    <submittedName>
        <fullName evidence="2">Uncharacterized protein</fullName>
    </submittedName>
</protein>
<keyword evidence="1" id="KW-0472">Membrane</keyword>
<dbReference type="AlphaFoldDB" id="A0A062V3B8"/>
<evidence type="ECO:0000313" key="2">
    <source>
        <dbReference type="EMBL" id="KCZ71108.1"/>
    </source>
</evidence>
<evidence type="ECO:0000256" key="1">
    <source>
        <dbReference type="SAM" id="Phobius"/>
    </source>
</evidence>
<sequence length="58" mass="6728">MLYSCFRNTIKDETMTKNIYFKMGIGSIILSVLLFLMFAVTAEGDYGMIWSITSYWLV</sequence>
<dbReference type="EMBL" id="JMIY01000007">
    <property type="protein sequence ID" value="KCZ71108.1"/>
    <property type="molecule type" value="Genomic_DNA"/>
</dbReference>
<gene>
    <name evidence="2" type="ORF">ANME2D_03140</name>
</gene>
<comment type="caution">
    <text evidence="2">The sequence shown here is derived from an EMBL/GenBank/DDBJ whole genome shotgun (WGS) entry which is preliminary data.</text>
</comment>
<evidence type="ECO:0000313" key="3">
    <source>
        <dbReference type="Proteomes" id="UP000027153"/>
    </source>
</evidence>
<keyword evidence="1" id="KW-0812">Transmembrane</keyword>
<keyword evidence="3" id="KW-1185">Reference proteome</keyword>
<feature type="transmembrane region" description="Helical" evidence="1">
    <location>
        <begin position="20"/>
        <end position="40"/>
    </location>
</feature>
<name>A0A062V3B8_9EURY</name>
<proteinExistence type="predicted"/>
<dbReference type="Proteomes" id="UP000027153">
    <property type="component" value="Unassembled WGS sequence"/>
</dbReference>
<organism evidence="2 3">
    <name type="scientific">Candidatus Methanoperedens nitratireducens</name>
    <dbReference type="NCBI Taxonomy" id="1392998"/>
    <lineage>
        <taxon>Archaea</taxon>
        <taxon>Methanobacteriati</taxon>
        <taxon>Methanobacteriota</taxon>
        <taxon>Stenosarchaea group</taxon>
        <taxon>Methanomicrobia</taxon>
        <taxon>Methanosarcinales</taxon>
        <taxon>ANME-2 cluster</taxon>
        <taxon>Candidatus Methanoperedentaceae</taxon>
        <taxon>Candidatus Methanoperedens</taxon>
    </lineage>
</organism>
<accession>A0A062V3B8</accession>